<dbReference type="AlphaFoldDB" id="A0A822Y2Y6"/>
<name>A0A822Y2Y6_NELNU</name>
<keyword evidence="3" id="KW-1185">Reference proteome</keyword>
<gene>
    <name evidence="2" type="ORF">HUJ06_028090</name>
</gene>
<protein>
    <submittedName>
        <fullName evidence="2">Uncharacterized protein</fullName>
    </submittedName>
</protein>
<keyword evidence="1" id="KW-1133">Transmembrane helix</keyword>
<evidence type="ECO:0000313" key="3">
    <source>
        <dbReference type="Proteomes" id="UP000607653"/>
    </source>
</evidence>
<organism evidence="2 3">
    <name type="scientific">Nelumbo nucifera</name>
    <name type="common">Sacred lotus</name>
    <dbReference type="NCBI Taxonomy" id="4432"/>
    <lineage>
        <taxon>Eukaryota</taxon>
        <taxon>Viridiplantae</taxon>
        <taxon>Streptophyta</taxon>
        <taxon>Embryophyta</taxon>
        <taxon>Tracheophyta</taxon>
        <taxon>Spermatophyta</taxon>
        <taxon>Magnoliopsida</taxon>
        <taxon>Proteales</taxon>
        <taxon>Nelumbonaceae</taxon>
        <taxon>Nelumbo</taxon>
    </lineage>
</organism>
<evidence type="ECO:0000256" key="1">
    <source>
        <dbReference type="SAM" id="Phobius"/>
    </source>
</evidence>
<keyword evidence="1" id="KW-0812">Transmembrane</keyword>
<comment type="caution">
    <text evidence="2">The sequence shown here is derived from an EMBL/GenBank/DDBJ whole genome shotgun (WGS) entry which is preliminary data.</text>
</comment>
<accession>A0A822Y2Y6</accession>
<feature type="transmembrane region" description="Helical" evidence="1">
    <location>
        <begin position="27"/>
        <end position="46"/>
    </location>
</feature>
<reference evidence="2 3" key="1">
    <citation type="journal article" date="2020" name="Mol. Biol. Evol.">
        <title>Distinct Expression and Methylation Patterns for Genes with Different Fates following a Single Whole-Genome Duplication in Flowering Plants.</title>
        <authorList>
            <person name="Shi T."/>
            <person name="Rahmani R.S."/>
            <person name="Gugger P.F."/>
            <person name="Wang M."/>
            <person name="Li H."/>
            <person name="Zhang Y."/>
            <person name="Li Z."/>
            <person name="Wang Q."/>
            <person name="Van de Peer Y."/>
            <person name="Marchal K."/>
            <person name="Chen J."/>
        </authorList>
    </citation>
    <scope>NUCLEOTIDE SEQUENCE [LARGE SCALE GENOMIC DNA]</scope>
    <source>
        <tissue evidence="2">Leaf</tissue>
    </source>
</reference>
<proteinExistence type="predicted"/>
<dbReference type="EMBL" id="DUZY01000002">
    <property type="protein sequence ID" value="DAD26622.1"/>
    <property type="molecule type" value="Genomic_DNA"/>
</dbReference>
<sequence>MCLCDSVRLILTPQVCDMHRMQGWTPSVVTIMCIMVSIMQCCNLYIDNKTLLRI</sequence>
<keyword evidence="1" id="KW-0472">Membrane</keyword>
<evidence type="ECO:0000313" key="2">
    <source>
        <dbReference type="EMBL" id="DAD26622.1"/>
    </source>
</evidence>
<dbReference type="Proteomes" id="UP000607653">
    <property type="component" value="Unassembled WGS sequence"/>
</dbReference>